<keyword evidence="2" id="KW-0808">Transferase</keyword>
<dbReference type="Proteomes" id="UP000734271">
    <property type="component" value="Unassembled WGS sequence"/>
</dbReference>
<keyword evidence="1" id="KW-0328">Glycosyltransferase</keyword>
<evidence type="ECO:0000313" key="4">
    <source>
        <dbReference type="EMBL" id="MBZ2386418.1"/>
    </source>
</evidence>
<evidence type="ECO:0000256" key="1">
    <source>
        <dbReference type="ARBA" id="ARBA00022676"/>
    </source>
</evidence>
<evidence type="ECO:0000256" key="3">
    <source>
        <dbReference type="ARBA" id="ARBA00022723"/>
    </source>
</evidence>
<dbReference type="Gene3D" id="3.90.550.10">
    <property type="entry name" value="Spore Coat Polysaccharide Biosynthesis Protein SpsA, Chain A"/>
    <property type="match status" value="1"/>
</dbReference>
<evidence type="ECO:0000313" key="5">
    <source>
        <dbReference type="Proteomes" id="UP000734271"/>
    </source>
</evidence>
<dbReference type="SUPFAM" id="SSF53448">
    <property type="entry name" value="Nucleotide-diphospho-sugar transferases"/>
    <property type="match status" value="1"/>
</dbReference>
<organism evidence="4 5">
    <name type="scientific">Anaerococcus murdochii</name>
    <dbReference type="NCBI Taxonomy" id="411577"/>
    <lineage>
        <taxon>Bacteria</taxon>
        <taxon>Bacillati</taxon>
        <taxon>Bacillota</taxon>
        <taxon>Tissierellia</taxon>
        <taxon>Tissierellales</taxon>
        <taxon>Peptoniphilaceae</taxon>
        <taxon>Anaerococcus</taxon>
    </lineage>
</organism>
<keyword evidence="5" id="KW-1185">Reference proteome</keyword>
<protein>
    <submittedName>
        <fullName evidence="4">Glycosyltransferase family 8 protein</fullName>
    </submittedName>
</protein>
<name>A0ABS7SXZ7_9FIRM</name>
<gene>
    <name evidence="4" type="ORF">K8P03_03760</name>
</gene>
<dbReference type="Pfam" id="PF01501">
    <property type="entry name" value="Glyco_transf_8"/>
    <property type="match status" value="1"/>
</dbReference>
<keyword evidence="3" id="KW-0479">Metal-binding</keyword>
<comment type="caution">
    <text evidence="4">The sequence shown here is derived from an EMBL/GenBank/DDBJ whole genome shotgun (WGS) entry which is preliminary data.</text>
</comment>
<dbReference type="EMBL" id="JAIPME010000002">
    <property type="protein sequence ID" value="MBZ2386418.1"/>
    <property type="molecule type" value="Genomic_DNA"/>
</dbReference>
<dbReference type="InterPro" id="IPR050748">
    <property type="entry name" value="Glycosyltrans_8_dom-fam"/>
</dbReference>
<dbReference type="InterPro" id="IPR029044">
    <property type="entry name" value="Nucleotide-diphossugar_trans"/>
</dbReference>
<evidence type="ECO:0000256" key="2">
    <source>
        <dbReference type="ARBA" id="ARBA00022679"/>
    </source>
</evidence>
<dbReference type="CDD" id="cd04194">
    <property type="entry name" value="GT8_A4GalT_like"/>
    <property type="match status" value="1"/>
</dbReference>
<proteinExistence type="predicted"/>
<dbReference type="RefSeq" id="WP_223418401.1">
    <property type="nucleotide sequence ID" value="NZ_JAIPME010000002.1"/>
</dbReference>
<sequence>MAIDLLVTLDENYIEQMKVLMTSIYISNPGENFNIYLIHSGISNEKLDDLENDLAKFSYKFFPIKAEDGLFSSARATDRYPKEMYYRLLAGELLPKNLKKILYIDPDILVINSLKEIWETDIRDFLFAAASHTGKTDMANNVNKIRLGTDTDYYNSGFLLINLDMARKEIVPEEIFAYADENYKNLLLPDQDILNAMYGDKILPLKDSIYNYDARNYSTYLFKSKGEEDLAWVMENTVVLHFCGRDKPWKKNHRSRFTALYRHYMNLSKRYLS</sequence>
<accession>A0ABS7SXZ7</accession>
<dbReference type="InterPro" id="IPR002495">
    <property type="entry name" value="Glyco_trans_8"/>
</dbReference>
<dbReference type="PANTHER" id="PTHR13778:SF47">
    <property type="entry name" value="LIPOPOLYSACCHARIDE 1,3-GALACTOSYLTRANSFERASE"/>
    <property type="match status" value="1"/>
</dbReference>
<reference evidence="4 5" key="1">
    <citation type="submission" date="2021-08" db="EMBL/GenBank/DDBJ databases">
        <title>FDA dAtabase for Regulatory Grade micrObial Sequences (FDA-ARGOS): Supporting development and validation of Infectious Disease Dx tests.</title>
        <authorList>
            <person name="Sproer C."/>
            <person name="Gronow S."/>
            <person name="Severitt S."/>
            <person name="Schroder I."/>
            <person name="Tallon L."/>
            <person name="Sadzewicz L."/>
            <person name="Zhao X."/>
            <person name="Boylan J."/>
            <person name="Ott S."/>
            <person name="Bowen H."/>
            <person name="Vavikolanu K."/>
            <person name="Hazen T."/>
            <person name="Aluvathingal J."/>
            <person name="Nadendla S."/>
            <person name="Lowell S."/>
            <person name="Myers T."/>
            <person name="Yan Y."/>
            <person name="Sichtig H."/>
        </authorList>
    </citation>
    <scope>NUCLEOTIDE SEQUENCE [LARGE SCALE GENOMIC DNA]</scope>
    <source>
        <strain evidence="4 5">FDAARGOS_1460</strain>
    </source>
</reference>
<dbReference type="PANTHER" id="PTHR13778">
    <property type="entry name" value="GLYCOSYLTRANSFERASE 8 DOMAIN-CONTAINING PROTEIN"/>
    <property type="match status" value="1"/>
</dbReference>